<protein>
    <submittedName>
        <fullName evidence="1">Transcriptional regulator</fullName>
    </submittedName>
</protein>
<proteinExistence type="predicted"/>
<organism evidence="1 2">
    <name type="scientific">Heyndrickxia camelliae</name>
    <dbReference type="NCBI Taxonomy" id="1707093"/>
    <lineage>
        <taxon>Bacteria</taxon>
        <taxon>Bacillati</taxon>
        <taxon>Bacillota</taxon>
        <taxon>Bacilli</taxon>
        <taxon>Bacillales</taxon>
        <taxon>Bacillaceae</taxon>
        <taxon>Heyndrickxia</taxon>
    </lineage>
</organism>
<gene>
    <name evidence="1" type="ORF">CWO92_04265</name>
</gene>
<name>A0A2N3LNX4_9BACI</name>
<dbReference type="EMBL" id="PIQO01000002">
    <property type="protein sequence ID" value="PKR86320.1"/>
    <property type="molecule type" value="Genomic_DNA"/>
</dbReference>
<comment type="caution">
    <text evidence="1">The sequence shown here is derived from an EMBL/GenBank/DDBJ whole genome shotgun (WGS) entry which is preliminary data.</text>
</comment>
<dbReference type="RefSeq" id="WP_101352958.1">
    <property type="nucleotide sequence ID" value="NZ_PIQO01000002.1"/>
</dbReference>
<reference evidence="1 2" key="1">
    <citation type="submission" date="2017-11" db="EMBL/GenBank/DDBJ databases">
        <title>Bacillus camelliae sp. nov., isolated from pu'er tea.</title>
        <authorList>
            <person name="Niu L."/>
        </authorList>
    </citation>
    <scope>NUCLEOTIDE SEQUENCE [LARGE SCALE GENOMIC DNA]</scope>
    <source>
        <strain evidence="1 2">7578-1</strain>
    </source>
</reference>
<dbReference type="OrthoDB" id="2854696at2"/>
<evidence type="ECO:0000313" key="2">
    <source>
        <dbReference type="Proteomes" id="UP000233440"/>
    </source>
</evidence>
<evidence type="ECO:0000313" key="1">
    <source>
        <dbReference type="EMBL" id="PKR86320.1"/>
    </source>
</evidence>
<sequence length="142" mass="15877">MKIAIIACAILVAQYAFSLIQIRYYRRSIDRIVGGYKGDDGFYMFSGMERNKFRPGAIAVLVVDKDYIVHECHMLKGITILSKFKEMEQYKGQHVGSILNDVNENFAVKKKGNKIPAFGKALLKAGENAIINISKQNISIGS</sequence>
<dbReference type="InterPro" id="IPR009693">
    <property type="entry name" value="Glucitol_operon_activator"/>
</dbReference>
<dbReference type="Proteomes" id="UP000233440">
    <property type="component" value="Unassembled WGS sequence"/>
</dbReference>
<dbReference type="AlphaFoldDB" id="A0A2N3LNX4"/>
<keyword evidence="2" id="KW-1185">Reference proteome</keyword>
<dbReference type="Pfam" id="PF06923">
    <property type="entry name" value="GutM"/>
    <property type="match status" value="1"/>
</dbReference>
<accession>A0A2N3LNX4</accession>